<dbReference type="InterPro" id="IPR050855">
    <property type="entry name" value="NDM-1-like"/>
</dbReference>
<proteinExistence type="predicted"/>
<dbReference type="SUPFAM" id="SSF56281">
    <property type="entry name" value="Metallo-hydrolase/oxidoreductase"/>
    <property type="match status" value="1"/>
</dbReference>
<name>A0ABY4EL00_9BACI</name>
<gene>
    <name evidence="2" type="ORF">MUN89_12365</name>
</gene>
<reference evidence="2 3" key="1">
    <citation type="submission" date="2022-04" db="EMBL/GenBank/DDBJ databases">
        <title>Halobacillus sp. isolated from saltern.</title>
        <authorList>
            <person name="Won M."/>
            <person name="Lee C.-M."/>
            <person name="Woen H.-Y."/>
            <person name="Kwon S.-W."/>
        </authorList>
    </citation>
    <scope>NUCLEOTIDE SEQUENCE [LARGE SCALE GENOMIC DNA]</scope>
    <source>
        <strain evidence="2 3">SSBR10-3</strain>
    </source>
</reference>
<sequence length="314" mass="34939">MKDTIYDLHDRIKLIDGFDLGMKGRTGTYLLEEEELTLIETGPSPSVKHVIDGLKALHKKSEDVKYIVLTHIHLDHAGGAGLLLKECPNASVIVHPKGKRHLANPERLIAGAKQVYGSQFNELFDPILPIPEDKLIVKEEGETLQLGRDRTLTFYDTPGHAKHHFAIYDSLSNGLFTGDTAGIRYHQTEEEGGTFYLPSTSPNQFDPEAMLASIDHFKEMKVDRLFFGHFGVTEQPGAAMDEVEYWIPKFVQLGRKAVKDGEGVEGIEKRLLTEVSSALTLKGVSNDHDVYEILKLDLAVCALGIADYLMKADK</sequence>
<dbReference type="InterPro" id="IPR001279">
    <property type="entry name" value="Metallo-B-lactamas"/>
</dbReference>
<dbReference type="PANTHER" id="PTHR42951">
    <property type="entry name" value="METALLO-BETA-LACTAMASE DOMAIN-CONTAINING"/>
    <property type="match status" value="1"/>
</dbReference>
<dbReference type="Pfam" id="PF00753">
    <property type="entry name" value="Lactamase_B"/>
    <property type="match status" value="1"/>
</dbReference>
<organism evidence="2 3">
    <name type="scientific">Halobacillus salinarum</name>
    <dbReference type="NCBI Taxonomy" id="2932257"/>
    <lineage>
        <taxon>Bacteria</taxon>
        <taxon>Bacillati</taxon>
        <taxon>Bacillota</taxon>
        <taxon>Bacilli</taxon>
        <taxon>Bacillales</taxon>
        <taxon>Bacillaceae</taxon>
        <taxon>Halobacillus</taxon>
    </lineage>
</organism>
<dbReference type="InterPro" id="IPR037482">
    <property type="entry name" value="ST1585_MBL-fold"/>
</dbReference>
<dbReference type="SMART" id="SM00849">
    <property type="entry name" value="Lactamase_B"/>
    <property type="match status" value="1"/>
</dbReference>
<evidence type="ECO:0000313" key="3">
    <source>
        <dbReference type="Proteomes" id="UP000831787"/>
    </source>
</evidence>
<evidence type="ECO:0000259" key="1">
    <source>
        <dbReference type="SMART" id="SM00849"/>
    </source>
</evidence>
<dbReference type="RefSeq" id="WP_244708122.1">
    <property type="nucleotide sequence ID" value="NZ_CP095073.1"/>
</dbReference>
<dbReference type="PANTHER" id="PTHR42951:SF22">
    <property type="entry name" value="METALLO BETA-LACTAMASE SUPERFAMILY LIPOPROTEIN"/>
    <property type="match status" value="1"/>
</dbReference>
<evidence type="ECO:0000313" key="2">
    <source>
        <dbReference type="EMBL" id="UOQ42761.1"/>
    </source>
</evidence>
<keyword evidence="3" id="KW-1185">Reference proteome</keyword>
<feature type="domain" description="Metallo-beta-lactamase" evidence="1">
    <location>
        <begin position="25"/>
        <end position="229"/>
    </location>
</feature>
<dbReference type="EMBL" id="CP095073">
    <property type="protein sequence ID" value="UOQ42761.1"/>
    <property type="molecule type" value="Genomic_DNA"/>
</dbReference>
<accession>A0ABY4EL00</accession>
<dbReference type="InterPro" id="IPR036866">
    <property type="entry name" value="RibonucZ/Hydroxyglut_hydro"/>
</dbReference>
<protein>
    <submittedName>
        <fullName evidence="2">MBL fold metallo-hydrolase</fullName>
    </submittedName>
</protein>
<dbReference type="Proteomes" id="UP000831787">
    <property type="component" value="Chromosome"/>
</dbReference>
<dbReference type="CDD" id="cd07726">
    <property type="entry name" value="ST1585-like_MBL-fold"/>
    <property type="match status" value="1"/>
</dbReference>
<dbReference type="Gene3D" id="3.60.15.10">
    <property type="entry name" value="Ribonuclease Z/Hydroxyacylglutathione hydrolase-like"/>
    <property type="match status" value="1"/>
</dbReference>